<evidence type="ECO:0000256" key="1">
    <source>
        <dbReference type="SAM" id="MobiDB-lite"/>
    </source>
</evidence>
<dbReference type="AlphaFoldDB" id="A0A4Q1KM07"/>
<sequence>MGEFIDKAKGVANEAIGKVKQQSSNPATRDQGAAQEIKGKAQKAIGGVKGALGNKL</sequence>
<dbReference type="Proteomes" id="UP000290958">
    <property type="component" value="Unassembled WGS sequence"/>
</dbReference>
<protein>
    <submittedName>
        <fullName evidence="2">CsbD family protein</fullName>
    </submittedName>
</protein>
<evidence type="ECO:0000313" key="3">
    <source>
        <dbReference type="Proteomes" id="UP000290958"/>
    </source>
</evidence>
<evidence type="ECO:0000313" key="2">
    <source>
        <dbReference type="EMBL" id="RXR30460.1"/>
    </source>
</evidence>
<gene>
    <name evidence="2" type="ORF">EQG66_03880</name>
</gene>
<proteinExistence type="predicted"/>
<feature type="region of interest" description="Disordered" evidence="1">
    <location>
        <begin position="16"/>
        <end position="38"/>
    </location>
</feature>
<dbReference type="RefSeq" id="WP_129403210.1">
    <property type="nucleotide sequence ID" value="NZ_SBKP01000002.1"/>
</dbReference>
<dbReference type="OrthoDB" id="7226109at2"/>
<dbReference type="SUPFAM" id="SSF69047">
    <property type="entry name" value="Hypothetical protein YjbJ"/>
    <property type="match status" value="1"/>
</dbReference>
<dbReference type="InterPro" id="IPR036629">
    <property type="entry name" value="YjbJ_sf"/>
</dbReference>
<reference evidence="3" key="1">
    <citation type="submission" date="2019-01" db="EMBL/GenBank/DDBJ databases">
        <title>Cytophagaceae bacterium strain CAR-16.</title>
        <authorList>
            <person name="Chen W.-M."/>
        </authorList>
    </citation>
    <scope>NUCLEOTIDE SEQUENCE [LARGE SCALE GENOMIC DNA]</scope>
    <source>
        <strain evidence="3">CHR27</strain>
    </source>
</reference>
<accession>A0A4Q1KM07</accession>
<keyword evidence="3" id="KW-1185">Reference proteome</keyword>
<dbReference type="EMBL" id="SBKP01000002">
    <property type="protein sequence ID" value="RXR30460.1"/>
    <property type="molecule type" value="Genomic_DNA"/>
</dbReference>
<name>A0A4Q1KM07_9SPHN</name>
<comment type="caution">
    <text evidence="2">The sequence shown here is derived from an EMBL/GenBank/DDBJ whole genome shotgun (WGS) entry which is preliminary data.</text>
</comment>
<organism evidence="2 3">
    <name type="scientific">Sphingobium fluviale</name>
    <dbReference type="NCBI Taxonomy" id="2506423"/>
    <lineage>
        <taxon>Bacteria</taxon>
        <taxon>Pseudomonadati</taxon>
        <taxon>Pseudomonadota</taxon>
        <taxon>Alphaproteobacteria</taxon>
        <taxon>Sphingomonadales</taxon>
        <taxon>Sphingomonadaceae</taxon>
        <taxon>Sphingobium</taxon>
    </lineage>
</organism>